<dbReference type="Pfam" id="PF02065">
    <property type="entry name" value="Melibiase"/>
    <property type="match status" value="1"/>
</dbReference>
<dbReference type="Gene3D" id="2.70.98.60">
    <property type="entry name" value="alpha-galactosidase from lactobacil brevis"/>
    <property type="match status" value="1"/>
</dbReference>
<dbReference type="PANTHER" id="PTHR11452:SF75">
    <property type="entry name" value="ALPHA-GALACTOSIDASE MEL1"/>
    <property type="match status" value="1"/>
</dbReference>
<evidence type="ECO:0000313" key="9">
    <source>
        <dbReference type="EMBL" id="MBB6730656.1"/>
    </source>
</evidence>
<dbReference type="EC" id="3.2.1.22" evidence="3"/>
<accession>A0A7X0VU53</accession>
<evidence type="ECO:0000313" key="10">
    <source>
        <dbReference type="Proteomes" id="UP000564644"/>
    </source>
</evidence>
<protein>
    <recommendedName>
        <fullName evidence="3">alpha-galactosidase</fullName>
        <ecNumber evidence="3">3.2.1.22</ecNumber>
    </recommendedName>
</protein>
<dbReference type="CDD" id="cd14791">
    <property type="entry name" value="GH36"/>
    <property type="match status" value="1"/>
</dbReference>
<comment type="caution">
    <text evidence="9">The sequence shown here is derived from an EMBL/GenBank/DDBJ whole genome shotgun (WGS) entry which is preliminary data.</text>
</comment>
<evidence type="ECO:0000259" key="8">
    <source>
        <dbReference type="Pfam" id="PF16875"/>
    </source>
</evidence>
<feature type="compositionally biased region" description="Polar residues" evidence="6">
    <location>
        <begin position="23"/>
        <end position="37"/>
    </location>
</feature>
<dbReference type="SUPFAM" id="SSF51445">
    <property type="entry name" value="(Trans)glycosidases"/>
    <property type="match status" value="1"/>
</dbReference>
<proteinExistence type="inferred from homology"/>
<keyword evidence="4" id="KW-0378">Hydrolase</keyword>
<dbReference type="InterPro" id="IPR013785">
    <property type="entry name" value="Aldolase_TIM"/>
</dbReference>
<dbReference type="PRINTS" id="PR00743">
    <property type="entry name" value="GLHYDRLASE36"/>
</dbReference>
<dbReference type="InterPro" id="IPR017853">
    <property type="entry name" value="GH"/>
</dbReference>
<dbReference type="GO" id="GO:0016052">
    <property type="term" value="P:carbohydrate catabolic process"/>
    <property type="evidence" value="ECO:0007669"/>
    <property type="project" value="InterPro"/>
</dbReference>
<dbReference type="InterPro" id="IPR002252">
    <property type="entry name" value="Glyco_hydro_36"/>
</dbReference>
<dbReference type="PANTHER" id="PTHR11452">
    <property type="entry name" value="ALPHA-GALACTOSIDASE/ALPHA-N-ACETYLGALACTOSAMINIDASE"/>
    <property type="match status" value="1"/>
</dbReference>
<dbReference type="InterPro" id="IPR031704">
    <property type="entry name" value="Glyco_hydro_36_N"/>
</dbReference>
<evidence type="ECO:0000256" key="4">
    <source>
        <dbReference type="ARBA" id="ARBA00022801"/>
    </source>
</evidence>
<name>A0A7X0VU53_9BACL</name>
<evidence type="ECO:0000256" key="3">
    <source>
        <dbReference type="ARBA" id="ARBA00012755"/>
    </source>
</evidence>
<dbReference type="RefSeq" id="WP_185128320.1">
    <property type="nucleotide sequence ID" value="NZ_JACJVO010000008.1"/>
</dbReference>
<evidence type="ECO:0000256" key="1">
    <source>
        <dbReference type="ARBA" id="ARBA00001255"/>
    </source>
</evidence>
<feature type="domain" description="Glycosyl hydrolase family 36 C-terminal" evidence="7">
    <location>
        <begin position="574"/>
        <end position="652"/>
    </location>
</feature>
<dbReference type="InterPro" id="IPR038417">
    <property type="entry name" value="Alpga-gal_N_sf"/>
</dbReference>
<dbReference type="Gene3D" id="3.20.20.70">
    <property type="entry name" value="Aldolase class I"/>
    <property type="match status" value="1"/>
</dbReference>
<evidence type="ECO:0000256" key="5">
    <source>
        <dbReference type="ARBA" id="ARBA00023295"/>
    </source>
</evidence>
<keyword evidence="10" id="KW-1185">Reference proteome</keyword>
<comment type="similarity">
    <text evidence="2">Belongs to the glycosyl hydrolase 27 family.</text>
</comment>
<dbReference type="Proteomes" id="UP000564644">
    <property type="component" value="Unassembled WGS sequence"/>
</dbReference>
<dbReference type="AlphaFoldDB" id="A0A7X0VU53"/>
<feature type="region of interest" description="Disordered" evidence="6">
    <location>
        <begin position="17"/>
        <end position="37"/>
    </location>
</feature>
<evidence type="ECO:0000256" key="2">
    <source>
        <dbReference type="ARBA" id="ARBA00009743"/>
    </source>
</evidence>
<dbReference type="Gene3D" id="2.60.40.1180">
    <property type="entry name" value="Golgi alpha-mannosidase II"/>
    <property type="match status" value="1"/>
</dbReference>
<sequence length="656" mass="73768">MNGFVVTYDGKCRSNEDGFSKRQPASIQEQADGSSVRTESFASDDGALSVDSVTATYPDSAVIQRRIRVTNRSARTVRVTRLDPLCGVLPKMEYTLDYFESTNGQEFSPKSVPLAGTKVLETTAGRSSKGMHPWFALSDVHGGALAAAVAWSGNWIFRFEPLDGGAYRVTGGMSDWAFAKELRPGETMESVPVLYAALPEGGPDAVSVEFGRWGLRFWYPRNEMSRRVPVAWNHWWPYEDSAINEEVFRANVDKAAELGVEVCTLDAGWFGEPDPHCNDHLGWSENVDWVLKRGDWHKINTLRFPSGIRSLSDYVHAKGMKFGIWCEIEALGVKSDVYVERPELPAFRDGTSLGYVCLGNPDARDWAFGVLERLIVEYKADWIKLDFNLDPRAGCNRTDHGHGAGDGLYEHYLGYYELLERVRAKYPDVYLENCSSGGLRIDLGLARHTHGAFLSDPDFTRHHLQLFWGASLMLHPSACFHFTWSQTIVHYDSNLDKDPIKPGMPRHKFDYLIRANMLNGFGISYRLPELPDWAARRLRELIGFYKETMRRFVGEADMHRLTGQTIRDGRGDSWNAFLYVMDGAEEAMLCAFRLADSEPERRLRLVGLDPSAAYEIRAADGGWTQEESGAALIEEGLLLSGLEEEASEVLLLRKKA</sequence>
<keyword evidence="5" id="KW-0326">Glycosidase</keyword>
<comment type="catalytic activity">
    <reaction evidence="1">
        <text>Hydrolysis of terminal, non-reducing alpha-D-galactose residues in alpha-D-galactosides, including galactose oligosaccharides, galactomannans and galactolipids.</text>
        <dbReference type="EC" id="3.2.1.22"/>
    </reaction>
</comment>
<feature type="domain" description="Glycosyl hydrolase family 36 N-terminal" evidence="8">
    <location>
        <begin position="42"/>
        <end position="182"/>
    </location>
</feature>
<dbReference type="InterPro" id="IPR031705">
    <property type="entry name" value="Glyco_hydro_36_C"/>
</dbReference>
<dbReference type="InterPro" id="IPR002241">
    <property type="entry name" value="Glyco_hydro_27"/>
</dbReference>
<dbReference type="Pfam" id="PF16874">
    <property type="entry name" value="Glyco_hydro_36C"/>
    <property type="match status" value="1"/>
</dbReference>
<evidence type="ECO:0000259" key="7">
    <source>
        <dbReference type="Pfam" id="PF16874"/>
    </source>
</evidence>
<gene>
    <name evidence="9" type="ORF">H7C18_07040</name>
</gene>
<evidence type="ECO:0000256" key="6">
    <source>
        <dbReference type="SAM" id="MobiDB-lite"/>
    </source>
</evidence>
<reference evidence="9 10" key="1">
    <citation type="submission" date="2020-08" db="EMBL/GenBank/DDBJ databases">
        <title>Cohnella phylogeny.</title>
        <authorList>
            <person name="Dunlap C."/>
        </authorList>
    </citation>
    <scope>NUCLEOTIDE SEQUENCE [LARGE SCALE GENOMIC DNA]</scope>
    <source>
        <strain evidence="9 10">CBP 2801</strain>
    </source>
</reference>
<organism evidence="9 10">
    <name type="scientific">Cohnella zeiphila</name>
    <dbReference type="NCBI Taxonomy" id="2761120"/>
    <lineage>
        <taxon>Bacteria</taxon>
        <taxon>Bacillati</taxon>
        <taxon>Bacillota</taxon>
        <taxon>Bacilli</taxon>
        <taxon>Bacillales</taxon>
        <taxon>Paenibacillaceae</taxon>
        <taxon>Cohnella</taxon>
    </lineage>
</organism>
<dbReference type="GO" id="GO:0004557">
    <property type="term" value="F:alpha-galactosidase activity"/>
    <property type="evidence" value="ECO:0007669"/>
    <property type="project" value="UniProtKB-EC"/>
</dbReference>
<dbReference type="EMBL" id="JACJVO010000008">
    <property type="protein sequence ID" value="MBB6730656.1"/>
    <property type="molecule type" value="Genomic_DNA"/>
</dbReference>
<dbReference type="Pfam" id="PF16875">
    <property type="entry name" value="Glyco_hydro_36N"/>
    <property type="match status" value="1"/>
</dbReference>
<dbReference type="InterPro" id="IPR013780">
    <property type="entry name" value="Glyco_hydro_b"/>
</dbReference>